<dbReference type="CDD" id="cd04301">
    <property type="entry name" value="NAT_SF"/>
    <property type="match status" value="1"/>
</dbReference>
<dbReference type="PROSITE" id="PS51186">
    <property type="entry name" value="GNAT"/>
    <property type="match status" value="1"/>
</dbReference>
<evidence type="ECO:0000259" key="3">
    <source>
        <dbReference type="PROSITE" id="PS51186"/>
    </source>
</evidence>
<organism evidence="4 5">
    <name type="scientific">Aquincola agrisoli</name>
    <dbReference type="NCBI Taxonomy" id="3119538"/>
    <lineage>
        <taxon>Bacteria</taxon>
        <taxon>Pseudomonadati</taxon>
        <taxon>Pseudomonadota</taxon>
        <taxon>Betaproteobacteria</taxon>
        <taxon>Burkholderiales</taxon>
        <taxon>Sphaerotilaceae</taxon>
        <taxon>Aquincola</taxon>
    </lineage>
</organism>
<accession>A0AAW9QAB1</accession>
<dbReference type="EMBL" id="JAZIBG010000051">
    <property type="protein sequence ID" value="MEF7616918.1"/>
    <property type="molecule type" value="Genomic_DNA"/>
</dbReference>
<dbReference type="InterPro" id="IPR016181">
    <property type="entry name" value="Acyl_CoA_acyltransferase"/>
</dbReference>
<sequence length="126" mass="14121">MDPFLKSYTLDAPSEAECHVAFFRDQPAGELRCGPHWNGYLYVHDLVVGVAFRGQGVGKALVRHATERAKSLGLYGVTLETQNTNMPACRLYERCGFVLGGFDRLLYQALTPTSTEAALFWYWTPD</sequence>
<evidence type="ECO:0000313" key="5">
    <source>
        <dbReference type="Proteomes" id="UP001336250"/>
    </source>
</evidence>
<protein>
    <submittedName>
        <fullName evidence="4">GNAT family N-acetyltransferase</fullName>
    </submittedName>
</protein>
<comment type="caution">
    <text evidence="4">The sequence shown here is derived from an EMBL/GenBank/DDBJ whole genome shotgun (WGS) entry which is preliminary data.</text>
</comment>
<evidence type="ECO:0000256" key="2">
    <source>
        <dbReference type="ARBA" id="ARBA00023315"/>
    </source>
</evidence>
<dbReference type="Gene3D" id="3.40.630.30">
    <property type="match status" value="1"/>
</dbReference>
<dbReference type="InterPro" id="IPR050832">
    <property type="entry name" value="Bact_Acetyltransf"/>
</dbReference>
<dbReference type="InterPro" id="IPR000182">
    <property type="entry name" value="GNAT_dom"/>
</dbReference>
<feature type="domain" description="N-acetyltransferase" evidence="3">
    <location>
        <begin position="1"/>
        <end position="126"/>
    </location>
</feature>
<dbReference type="InterPro" id="IPR008125">
    <property type="entry name" value="Streptothricin_AcTrfase"/>
</dbReference>
<dbReference type="PANTHER" id="PTHR43877:SF2">
    <property type="entry name" value="AMINOALKYLPHOSPHONATE N-ACETYLTRANSFERASE-RELATED"/>
    <property type="match status" value="1"/>
</dbReference>
<dbReference type="SUPFAM" id="SSF55729">
    <property type="entry name" value="Acyl-CoA N-acyltransferases (Nat)"/>
    <property type="match status" value="1"/>
</dbReference>
<dbReference type="PANTHER" id="PTHR43877">
    <property type="entry name" value="AMINOALKYLPHOSPHONATE N-ACETYLTRANSFERASE-RELATED-RELATED"/>
    <property type="match status" value="1"/>
</dbReference>
<evidence type="ECO:0000313" key="4">
    <source>
        <dbReference type="EMBL" id="MEF7616918.1"/>
    </source>
</evidence>
<dbReference type="GO" id="GO:0016747">
    <property type="term" value="F:acyltransferase activity, transferring groups other than amino-acyl groups"/>
    <property type="evidence" value="ECO:0007669"/>
    <property type="project" value="InterPro"/>
</dbReference>
<reference evidence="4 5" key="1">
    <citation type="submission" date="2024-02" db="EMBL/GenBank/DDBJ databases">
        <title>Genome sequence of Aquincola sp. MAHUQ-54.</title>
        <authorList>
            <person name="Huq M.A."/>
        </authorList>
    </citation>
    <scope>NUCLEOTIDE SEQUENCE [LARGE SCALE GENOMIC DNA]</scope>
    <source>
        <strain evidence="4 5">MAHUQ-54</strain>
    </source>
</reference>
<gene>
    <name evidence="4" type="ORF">V4F39_23590</name>
</gene>
<evidence type="ECO:0000256" key="1">
    <source>
        <dbReference type="ARBA" id="ARBA00022679"/>
    </source>
</evidence>
<dbReference type="Pfam" id="PF00583">
    <property type="entry name" value="Acetyltransf_1"/>
    <property type="match status" value="1"/>
</dbReference>
<dbReference type="PRINTS" id="PR01754">
    <property type="entry name" value="SACTRNSFRASE"/>
</dbReference>
<keyword evidence="2" id="KW-0012">Acyltransferase</keyword>
<keyword evidence="1" id="KW-0808">Transferase</keyword>
<name>A0AAW9QAB1_9BURK</name>
<dbReference type="Proteomes" id="UP001336250">
    <property type="component" value="Unassembled WGS sequence"/>
</dbReference>
<keyword evidence="5" id="KW-1185">Reference proteome</keyword>
<dbReference type="AlphaFoldDB" id="A0AAW9QAB1"/>
<proteinExistence type="predicted"/>